<keyword evidence="3" id="KW-1185">Reference proteome</keyword>
<feature type="chain" id="PRO_5011606544" description="DUF2271 domain-containing protein" evidence="1">
    <location>
        <begin position="24"/>
        <end position="185"/>
    </location>
</feature>
<evidence type="ECO:0000313" key="3">
    <source>
        <dbReference type="Proteomes" id="UP000199771"/>
    </source>
</evidence>
<keyword evidence="1" id="KW-0732">Signal</keyword>
<sequence>MSAMYRRIFQVVLCALTVDSAHAAALEVSVQIPQLSVAEYHRPYVAMWIERPDRSVVANLAVWYQQKRGGGSAEAAGAGAPEGGTKWLPDLRQWWRRSGRALALPVDGVTGATRPVGTHVLRFVQGHPPLGELTPGRYRLLVEAVREEGGREVLELPFEWPVAAPTELKVDGQSELDSVKLSLAP</sequence>
<name>A0A1I2IH06_9GAMM</name>
<dbReference type="AlphaFoldDB" id="A0A1I2IH06"/>
<evidence type="ECO:0000313" key="2">
    <source>
        <dbReference type="EMBL" id="SFF40096.1"/>
    </source>
</evidence>
<dbReference type="Proteomes" id="UP000199771">
    <property type="component" value="Unassembled WGS sequence"/>
</dbReference>
<evidence type="ECO:0000256" key="1">
    <source>
        <dbReference type="SAM" id="SignalP"/>
    </source>
</evidence>
<evidence type="ECO:0008006" key="4">
    <source>
        <dbReference type="Google" id="ProtNLM"/>
    </source>
</evidence>
<gene>
    <name evidence="2" type="ORF">SAMN04488120_103229</name>
</gene>
<dbReference type="PIRSF" id="PIRSF014995">
    <property type="entry name" value="UCP014995"/>
    <property type="match status" value="1"/>
</dbReference>
<feature type="signal peptide" evidence="1">
    <location>
        <begin position="1"/>
        <end position="23"/>
    </location>
</feature>
<reference evidence="2 3" key="1">
    <citation type="submission" date="2016-10" db="EMBL/GenBank/DDBJ databases">
        <authorList>
            <person name="de Groot N.N."/>
        </authorList>
    </citation>
    <scope>NUCLEOTIDE SEQUENCE [LARGE SCALE GENOMIC DNA]</scope>
    <source>
        <strain evidence="2 3">DSM 23609</strain>
    </source>
</reference>
<dbReference type="STRING" id="1076937.SAMN04488120_103229"/>
<dbReference type="Pfam" id="PF10029">
    <property type="entry name" value="DUF2271"/>
    <property type="match status" value="1"/>
</dbReference>
<organism evidence="2 3">
    <name type="scientific">Fontimonas thermophila</name>
    <dbReference type="NCBI Taxonomy" id="1076937"/>
    <lineage>
        <taxon>Bacteria</taxon>
        <taxon>Pseudomonadati</taxon>
        <taxon>Pseudomonadota</taxon>
        <taxon>Gammaproteobacteria</taxon>
        <taxon>Nevskiales</taxon>
        <taxon>Nevskiaceae</taxon>
        <taxon>Fontimonas</taxon>
    </lineage>
</organism>
<protein>
    <recommendedName>
        <fullName evidence="4">DUF2271 domain-containing protein</fullName>
    </recommendedName>
</protein>
<proteinExistence type="predicted"/>
<accession>A0A1I2IH06</accession>
<dbReference type="EMBL" id="FOOC01000003">
    <property type="protein sequence ID" value="SFF40096.1"/>
    <property type="molecule type" value="Genomic_DNA"/>
</dbReference>
<dbReference type="InterPro" id="IPR014469">
    <property type="entry name" value="DUF2271"/>
</dbReference>